<dbReference type="Proteomes" id="UP000814140">
    <property type="component" value="Unassembled WGS sequence"/>
</dbReference>
<reference evidence="1" key="2">
    <citation type="journal article" date="2022" name="New Phytol.">
        <title>Evolutionary transition to the ectomycorrhizal habit in the genomes of a hyperdiverse lineage of mushroom-forming fungi.</title>
        <authorList>
            <person name="Looney B."/>
            <person name="Miyauchi S."/>
            <person name="Morin E."/>
            <person name="Drula E."/>
            <person name="Courty P.E."/>
            <person name="Kohler A."/>
            <person name="Kuo A."/>
            <person name="LaButti K."/>
            <person name="Pangilinan J."/>
            <person name="Lipzen A."/>
            <person name="Riley R."/>
            <person name="Andreopoulos W."/>
            <person name="He G."/>
            <person name="Johnson J."/>
            <person name="Nolan M."/>
            <person name="Tritt A."/>
            <person name="Barry K.W."/>
            <person name="Grigoriev I.V."/>
            <person name="Nagy L.G."/>
            <person name="Hibbett D."/>
            <person name="Henrissat B."/>
            <person name="Matheny P.B."/>
            <person name="Labbe J."/>
            <person name="Martin F.M."/>
        </authorList>
    </citation>
    <scope>NUCLEOTIDE SEQUENCE</scope>
    <source>
        <strain evidence="1">HHB10654</strain>
    </source>
</reference>
<name>A0ACB8T136_9AGAM</name>
<proteinExistence type="predicted"/>
<reference evidence="1" key="1">
    <citation type="submission" date="2021-03" db="EMBL/GenBank/DDBJ databases">
        <authorList>
            <consortium name="DOE Joint Genome Institute"/>
            <person name="Ahrendt S."/>
            <person name="Looney B.P."/>
            <person name="Miyauchi S."/>
            <person name="Morin E."/>
            <person name="Drula E."/>
            <person name="Courty P.E."/>
            <person name="Chicoki N."/>
            <person name="Fauchery L."/>
            <person name="Kohler A."/>
            <person name="Kuo A."/>
            <person name="Labutti K."/>
            <person name="Pangilinan J."/>
            <person name="Lipzen A."/>
            <person name="Riley R."/>
            <person name="Andreopoulos W."/>
            <person name="He G."/>
            <person name="Johnson J."/>
            <person name="Barry K.W."/>
            <person name="Grigoriev I.V."/>
            <person name="Nagy L."/>
            <person name="Hibbett D."/>
            <person name="Henrissat B."/>
            <person name="Matheny P.B."/>
            <person name="Labbe J."/>
            <person name="Martin F."/>
        </authorList>
    </citation>
    <scope>NUCLEOTIDE SEQUENCE</scope>
    <source>
        <strain evidence="1">HHB10654</strain>
    </source>
</reference>
<evidence type="ECO:0000313" key="1">
    <source>
        <dbReference type="EMBL" id="KAI0061816.1"/>
    </source>
</evidence>
<dbReference type="EMBL" id="MU277210">
    <property type="protein sequence ID" value="KAI0061816.1"/>
    <property type="molecule type" value="Genomic_DNA"/>
</dbReference>
<keyword evidence="2" id="KW-1185">Reference proteome</keyword>
<sequence>MSDSVTKLLSGYPNKIRVCQQIHRPVHRISCHETKMLLEYGAAHDRAFACQKWCEQYISPLACAPNTAKREAEDVVFVFRLDADAKYAYRLLDARYCSADATGALLDALLAEPSAARAFPDSCGGILAERRRLAGEIEQRAGTVPVVLIDVGGMGMWMCKESLDEVCFEI</sequence>
<gene>
    <name evidence="1" type="ORF">BV25DRAFT_1900188</name>
</gene>
<evidence type="ECO:0000313" key="2">
    <source>
        <dbReference type="Proteomes" id="UP000814140"/>
    </source>
</evidence>
<protein>
    <submittedName>
        <fullName evidence="1">Uncharacterized protein</fullName>
    </submittedName>
</protein>
<organism evidence="1 2">
    <name type="scientific">Artomyces pyxidatus</name>
    <dbReference type="NCBI Taxonomy" id="48021"/>
    <lineage>
        <taxon>Eukaryota</taxon>
        <taxon>Fungi</taxon>
        <taxon>Dikarya</taxon>
        <taxon>Basidiomycota</taxon>
        <taxon>Agaricomycotina</taxon>
        <taxon>Agaricomycetes</taxon>
        <taxon>Russulales</taxon>
        <taxon>Auriscalpiaceae</taxon>
        <taxon>Artomyces</taxon>
    </lineage>
</organism>
<comment type="caution">
    <text evidence="1">The sequence shown here is derived from an EMBL/GenBank/DDBJ whole genome shotgun (WGS) entry which is preliminary data.</text>
</comment>
<accession>A0ACB8T136</accession>